<accession>A0A517QXN1</accession>
<evidence type="ECO:0000256" key="3">
    <source>
        <dbReference type="SAM" id="SignalP"/>
    </source>
</evidence>
<keyword evidence="4" id="KW-0378">Hydrolase</keyword>
<name>A0A517QXN1_9PLAN</name>
<evidence type="ECO:0000256" key="2">
    <source>
        <dbReference type="ARBA" id="ARBA00022526"/>
    </source>
</evidence>
<protein>
    <submittedName>
        <fullName evidence="4">6-phosphogluconolactonase</fullName>
        <ecNumber evidence="4">3.1.1.31</ecNumber>
    </submittedName>
</protein>
<evidence type="ECO:0000313" key="4">
    <source>
        <dbReference type="EMBL" id="QDT36353.1"/>
    </source>
</evidence>
<feature type="signal peptide" evidence="3">
    <location>
        <begin position="1"/>
        <end position="31"/>
    </location>
</feature>
<dbReference type="Proteomes" id="UP000317318">
    <property type="component" value="Chromosome"/>
</dbReference>
<dbReference type="InterPro" id="IPR019405">
    <property type="entry name" value="Lactonase_7-beta_prop"/>
</dbReference>
<sequence precursor="true">MKMKNVLKVCRPVFSVVIATALVLGTGYALADQPVYIGAIGKADDGPGIYRMMLDNDGQLSAPEKLAEIAGAGFFGFAPEGDALISISRPPRGSGREGELVGFRIDSDGMLTKRGTIRTGGIGPCYVEVSKRGDHALVAHYSSGSVFVASLADDGSPTKQTAFVQHEGSSVHPKRQSGPHAHAIRLDPSGTIAVVPDLGADRLFVYRFDPATGELTPADPPSIKASAPGSGPRHNFFSPDGRFMYLVNEMTSKVTAYAFDAEDATLKELQTLSTLPADYEGGNSCSEVRVHPTGQYVFAANRGHNSIAAFAINADDGTLTFLEAEPTGGEIPRHFNVTPDGKFVVIANQRSNTVTVLPFDEEAGELSEAVSSVPLPNPMCVQFPPGN</sequence>
<dbReference type="AlphaFoldDB" id="A0A517QXN1"/>
<dbReference type="PANTHER" id="PTHR30344:SF1">
    <property type="entry name" value="6-PHOSPHOGLUCONOLACTONASE"/>
    <property type="match status" value="1"/>
</dbReference>
<organism evidence="4 5">
    <name type="scientific">Stratiformator vulcanicus</name>
    <dbReference type="NCBI Taxonomy" id="2527980"/>
    <lineage>
        <taxon>Bacteria</taxon>
        <taxon>Pseudomonadati</taxon>
        <taxon>Planctomycetota</taxon>
        <taxon>Planctomycetia</taxon>
        <taxon>Planctomycetales</taxon>
        <taxon>Planctomycetaceae</taxon>
        <taxon>Stratiformator</taxon>
    </lineage>
</organism>
<keyword evidence="2" id="KW-0313">Glucose metabolism</keyword>
<keyword evidence="3" id="KW-0732">Signal</keyword>
<proteinExistence type="inferred from homology"/>
<dbReference type="InterPro" id="IPR011048">
    <property type="entry name" value="Haem_d1_sf"/>
</dbReference>
<evidence type="ECO:0000313" key="5">
    <source>
        <dbReference type="Proteomes" id="UP000317318"/>
    </source>
</evidence>
<dbReference type="Pfam" id="PF10282">
    <property type="entry name" value="Lactonase"/>
    <property type="match status" value="1"/>
</dbReference>
<feature type="chain" id="PRO_5021764854" evidence="3">
    <location>
        <begin position="32"/>
        <end position="387"/>
    </location>
</feature>
<dbReference type="SUPFAM" id="SSF51004">
    <property type="entry name" value="C-terminal (heme d1) domain of cytochrome cd1-nitrite reductase"/>
    <property type="match status" value="1"/>
</dbReference>
<keyword evidence="2" id="KW-0119">Carbohydrate metabolism</keyword>
<keyword evidence="5" id="KW-1185">Reference proteome</keyword>
<gene>
    <name evidence="4" type="primary">pgl</name>
    <name evidence="4" type="ORF">Pan189_07090</name>
</gene>
<dbReference type="EMBL" id="CP036268">
    <property type="protein sequence ID" value="QDT36353.1"/>
    <property type="molecule type" value="Genomic_DNA"/>
</dbReference>
<dbReference type="InterPro" id="IPR050282">
    <property type="entry name" value="Cycloisomerase_2"/>
</dbReference>
<evidence type="ECO:0000256" key="1">
    <source>
        <dbReference type="ARBA" id="ARBA00005564"/>
    </source>
</evidence>
<dbReference type="OrthoDB" id="9790815at2"/>
<comment type="similarity">
    <text evidence="1">Belongs to the cycloisomerase 2 family.</text>
</comment>
<dbReference type="GO" id="GO:0005829">
    <property type="term" value="C:cytosol"/>
    <property type="evidence" value="ECO:0007669"/>
    <property type="project" value="TreeGrafter"/>
</dbReference>
<reference evidence="4 5" key="1">
    <citation type="submission" date="2019-02" db="EMBL/GenBank/DDBJ databases">
        <title>Deep-cultivation of Planctomycetes and their phenomic and genomic characterization uncovers novel biology.</title>
        <authorList>
            <person name="Wiegand S."/>
            <person name="Jogler M."/>
            <person name="Boedeker C."/>
            <person name="Pinto D."/>
            <person name="Vollmers J."/>
            <person name="Rivas-Marin E."/>
            <person name="Kohn T."/>
            <person name="Peeters S.H."/>
            <person name="Heuer A."/>
            <person name="Rast P."/>
            <person name="Oberbeckmann S."/>
            <person name="Bunk B."/>
            <person name="Jeske O."/>
            <person name="Meyerdierks A."/>
            <person name="Storesund J.E."/>
            <person name="Kallscheuer N."/>
            <person name="Luecker S."/>
            <person name="Lage O.M."/>
            <person name="Pohl T."/>
            <person name="Merkel B.J."/>
            <person name="Hornburger P."/>
            <person name="Mueller R.-W."/>
            <person name="Bruemmer F."/>
            <person name="Labrenz M."/>
            <person name="Spormann A.M."/>
            <person name="Op den Camp H."/>
            <person name="Overmann J."/>
            <person name="Amann R."/>
            <person name="Jetten M.S.M."/>
            <person name="Mascher T."/>
            <person name="Medema M.H."/>
            <person name="Devos D.P."/>
            <person name="Kaster A.-K."/>
            <person name="Ovreas L."/>
            <person name="Rohde M."/>
            <person name="Galperin M.Y."/>
            <person name="Jogler C."/>
        </authorList>
    </citation>
    <scope>NUCLEOTIDE SEQUENCE [LARGE SCALE GENOMIC DNA]</scope>
    <source>
        <strain evidence="4 5">Pan189</strain>
    </source>
</reference>
<dbReference type="GO" id="GO:0017057">
    <property type="term" value="F:6-phosphogluconolactonase activity"/>
    <property type="evidence" value="ECO:0007669"/>
    <property type="project" value="UniProtKB-EC"/>
</dbReference>
<dbReference type="InterPro" id="IPR015943">
    <property type="entry name" value="WD40/YVTN_repeat-like_dom_sf"/>
</dbReference>
<dbReference type="Gene3D" id="2.130.10.10">
    <property type="entry name" value="YVTN repeat-like/Quinoprotein amine dehydrogenase"/>
    <property type="match status" value="1"/>
</dbReference>
<dbReference type="KEGG" id="svp:Pan189_07090"/>
<dbReference type="EC" id="3.1.1.31" evidence="4"/>
<dbReference type="RefSeq" id="WP_145362563.1">
    <property type="nucleotide sequence ID" value="NZ_CP036268.1"/>
</dbReference>
<dbReference type="GO" id="GO:0006006">
    <property type="term" value="P:glucose metabolic process"/>
    <property type="evidence" value="ECO:0007669"/>
    <property type="project" value="UniProtKB-KW"/>
</dbReference>
<dbReference type="PANTHER" id="PTHR30344">
    <property type="entry name" value="6-PHOSPHOGLUCONOLACTONASE-RELATED"/>
    <property type="match status" value="1"/>
</dbReference>